<dbReference type="Pfam" id="PF02738">
    <property type="entry name" value="MoCoBD_1"/>
    <property type="match status" value="1"/>
</dbReference>
<feature type="domain" description="Aldehyde oxidase/xanthine dehydrogenase a/b hammerhead" evidence="1">
    <location>
        <begin position="218"/>
        <end position="307"/>
    </location>
</feature>
<dbReference type="InterPro" id="IPR000674">
    <property type="entry name" value="Ald_Oxase/Xan_DH_a/b"/>
</dbReference>
<reference evidence="2" key="1">
    <citation type="submission" date="2022-05" db="EMBL/GenBank/DDBJ databases">
        <title>Schlegelella sp. nov., isolated from mangrove soil.</title>
        <authorList>
            <person name="Liu Y."/>
            <person name="Ge X."/>
            <person name="Liu W."/>
        </authorList>
    </citation>
    <scope>NUCLEOTIDE SEQUENCE</scope>
    <source>
        <strain evidence="2">S2-27</strain>
    </source>
</reference>
<dbReference type="InterPro" id="IPR052516">
    <property type="entry name" value="N-heterocyclic_Hydroxylase"/>
</dbReference>
<dbReference type="Gene3D" id="3.30.365.10">
    <property type="entry name" value="Aldehyde oxidase/xanthine dehydrogenase, molybdopterin binding domain"/>
    <property type="match status" value="4"/>
</dbReference>
<sequence length="766" mass="81292">MNPSLVSLDRRSLLKLAGSGLALAVGASRQVARAQATDAPRKYGGDAMPGGTVDNPLVFISIATDGAVTIVAHRVEMGTGIRTSLPMVVADEMEADWSRVKIAQADAGEAKYGNQNVDGSRSMRHFLAPMRRVGAAARQMLEAAAAAKWNVPLAQVKAVNHEVVHTSSGRRLGYGALAEAAMKQPVPAADALRLKSPEAFRYIGKGKILPVDSRDIVTGRATYGADVRLPGMLYAVVARPPVLGGRVKSFDAGAALAVRGVVKVVEVPRTDGPPRFNALGGIAVVARNTGAAIRGREALKIEWDDGPNASYDTGEFFKTLQAAVASEGKVARSTGDAPGAIAAAAEGSTLQAEYHMPHLAHAPMEPPVAVVQIRDGRAECWAPVQNPAAAATMVAGVAGLKPEQVTVHPTLLGGGFGRKSKPDFVAEAAIVSKAMDGTPVKLQWTREDDLRHDYFHTVSVQRLQGALTADGKVAAWLHRIAQSPIGATFAPNARSLGSSEVGMTAITVPWDVPHLRLETGEAPAHTRIGWFRAVSNVPNAFAVQSFVAELAHQAGRDHKAFLLDLIGPPRRINPTAVSDSWNYNEDPARYPIDTGRWRRVIEEVTRRAGWGRKLPKGRGLGLAVAHSFMTYVAAVVEVEVSSKGEIAIPRVDIAIDCGPVVNPERVRTQCEGGAVMGLGIAMMNEITFTNGRTEQTNFNGYLVPRNAEAPRRIDVWLVEPGDFSVPPGGVGEPPVPPMAPALCNAVFAATGRRIRRLPIGDQLAPA</sequence>
<evidence type="ECO:0000313" key="3">
    <source>
        <dbReference type="Proteomes" id="UP001165541"/>
    </source>
</evidence>
<dbReference type="InterPro" id="IPR037165">
    <property type="entry name" value="AldOxase/xan_DH_Mopterin-bd_sf"/>
</dbReference>
<protein>
    <submittedName>
        <fullName evidence="2">Molybdopterin-dependent oxidoreductase</fullName>
    </submittedName>
</protein>
<dbReference type="PIRSF" id="PIRSF036389">
    <property type="entry name" value="IOR_B"/>
    <property type="match status" value="1"/>
</dbReference>
<organism evidence="2 3">
    <name type="scientific">Caldimonas mangrovi</name>
    <dbReference type="NCBI Taxonomy" id="2944811"/>
    <lineage>
        <taxon>Bacteria</taxon>
        <taxon>Pseudomonadati</taxon>
        <taxon>Pseudomonadota</taxon>
        <taxon>Betaproteobacteria</taxon>
        <taxon>Burkholderiales</taxon>
        <taxon>Sphaerotilaceae</taxon>
        <taxon>Caldimonas</taxon>
    </lineage>
</organism>
<dbReference type="Gene3D" id="3.90.1170.50">
    <property type="entry name" value="Aldehyde oxidase/xanthine dehydrogenase, a/b hammerhead"/>
    <property type="match status" value="1"/>
</dbReference>
<dbReference type="InterPro" id="IPR012368">
    <property type="entry name" value="OxRdtase_Mopterin-bd_su_IorB"/>
</dbReference>
<dbReference type="InterPro" id="IPR008274">
    <property type="entry name" value="AldOxase/xan_DH_MoCoBD1"/>
</dbReference>
<gene>
    <name evidence="2" type="ORF">M8A51_25455</name>
</gene>
<keyword evidence="3" id="KW-1185">Reference proteome</keyword>
<name>A0ABT0YVV2_9BURK</name>
<comment type="caution">
    <text evidence="2">The sequence shown here is derived from an EMBL/GenBank/DDBJ whole genome shotgun (WGS) entry which is preliminary data.</text>
</comment>
<dbReference type="PANTHER" id="PTHR47495">
    <property type="entry name" value="ALDEHYDE DEHYDROGENASE"/>
    <property type="match status" value="1"/>
</dbReference>
<dbReference type="RefSeq" id="WP_251781428.1">
    <property type="nucleotide sequence ID" value="NZ_JAMKFE010000026.1"/>
</dbReference>
<evidence type="ECO:0000313" key="2">
    <source>
        <dbReference type="EMBL" id="MCM5682885.1"/>
    </source>
</evidence>
<dbReference type="PANTHER" id="PTHR47495:SF3">
    <property type="entry name" value="BLR6219 PROTEIN"/>
    <property type="match status" value="1"/>
</dbReference>
<dbReference type="Proteomes" id="UP001165541">
    <property type="component" value="Unassembled WGS sequence"/>
</dbReference>
<proteinExistence type="predicted"/>
<accession>A0ABT0YVV2</accession>
<evidence type="ECO:0000259" key="1">
    <source>
        <dbReference type="SMART" id="SM01008"/>
    </source>
</evidence>
<dbReference type="EMBL" id="JAMKFE010000026">
    <property type="protein sequence ID" value="MCM5682885.1"/>
    <property type="molecule type" value="Genomic_DNA"/>
</dbReference>
<dbReference type="Pfam" id="PF20256">
    <property type="entry name" value="MoCoBD_2"/>
    <property type="match status" value="2"/>
</dbReference>
<dbReference type="InterPro" id="IPR046867">
    <property type="entry name" value="AldOxase/xan_DH_MoCoBD2"/>
</dbReference>
<dbReference type="SUPFAM" id="SSF56003">
    <property type="entry name" value="Molybdenum cofactor-binding domain"/>
    <property type="match status" value="2"/>
</dbReference>
<dbReference type="PROSITE" id="PS51318">
    <property type="entry name" value="TAT"/>
    <property type="match status" value="1"/>
</dbReference>
<dbReference type="SMART" id="SM01008">
    <property type="entry name" value="Ald_Xan_dh_C"/>
    <property type="match status" value="1"/>
</dbReference>
<dbReference type="InterPro" id="IPR006311">
    <property type="entry name" value="TAT_signal"/>
</dbReference>